<gene>
    <name evidence="1" type="ORF">SAMN02745248_02413</name>
</gene>
<evidence type="ECO:0000313" key="1">
    <source>
        <dbReference type="EMBL" id="SHK38244.1"/>
    </source>
</evidence>
<dbReference type="RefSeq" id="WP_178139266.1">
    <property type="nucleotide sequence ID" value="NZ_FRAD01000025.1"/>
</dbReference>
<name>A0A1M6S0F2_9CLOT</name>
<dbReference type="EMBL" id="FRAD01000025">
    <property type="protein sequence ID" value="SHK38244.1"/>
    <property type="molecule type" value="Genomic_DNA"/>
</dbReference>
<protein>
    <submittedName>
        <fullName evidence="1">Uncharacterized protein</fullName>
    </submittedName>
</protein>
<dbReference type="STRING" id="1121331.SAMN02745248_02413"/>
<reference evidence="1 2" key="1">
    <citation type="submission" date="2016-11" db="EMBL/GenBank/DDBJ databases">
        <authorList>
            <person name="Jaros S."/>
            <person name="Januszkiewicz K."/>
            <person name="Wedrychowicz H."/>
        </authorList>
    </citation>
    <scope>NUCLEOTIDE SEQUENCE [LARGE SCALE GENOMIC DNA]</scope>
    <source>
        <strain evidence="1 2">DSM 3090</strain>
    </source>
</reference>
<keyword evidence="2" id="KW-1185">Reference proteome</keyword>
<sequence>MELERPKFMDTDYYYYDDDGLKIKENSPQWVKEEYEQFMSSLKCGEIVQEYKALTK</sequence>
<proteinExistence type="predicted"/>
<evidence type="ECO:0000313" key="2">
    <source>
        <dbReference type="Proteomes" id="UP000183952"/>
    </source>
</evidence>
<accession>A0A1M6S0F2</accession>
<organism evidence="1 2">
    <name type="scientific">Hathewaya proteolytica DSM 3090</name>
    <dbReference type="NCBI Taxonomy" id="1121331"/>
    <lineage>
        <taxon>Bacteria</taxon>
        <taxon>Bacillati</taxon>
        <taxon>Bacillota</taxon>
        <taxon>Clostridia</taxon>
        <taxon>Eubacteriales</taxon>
        <taxon>Clostridiaceae</taxon>
        <taxon>Hathewaya</taxon>
    </lineage>
</organism>
<dbReference type="Proteomes" id="UP000183952">
    <property type="component" value="Unassembled WGS sequence"/>
</dbReference>
<dbReference type="AlphaFoldDB" id="A0A1M6S0F2"/>